<keyword evidence="1" id="KW-0472">Membrane</keyword>
<feature type="transmembrane region" description="Helical" evidence="1">
    <location>
        <begin position="154"/>
        <end position="176"/>
    </location>
</feature>
<feature type="transmembrane region" description="Helical" evidence="1">
    <location>
        <begin position="188"/>
        <end position="210"/>
    </location>
</feature>
<dbReference type="Proteomes" id="UP000280444">
    <property type="component" value="Unassembled WGS sequence"/>
</dbReference>
<keyword evidence="1" id="KW-0812">Transmembrane</keyword>
<feature type="transmembrane region" description="Helical" evidence="1">
    <location>
        <begin position="26"/>
        <end position="49"/>
    </location>
</feature>
<reference evidence="2 3" key="1">
    <citation type="submission" date="2018-11" db="EMBL/GenBank/DDBJ databases">
        <title>Genomes From Bacteria Associated with the Canine Oral Cavity: a Test Case for Automated Genome-Based Taxonomic Assignment.</title>
        <authorList>
            <person name="Coil D.A."/>
            <person name="Jospin G."/>
            <person name="Darling A.E."/>
            <person name="Wallis C."/>
            <person name="Davis I.J."/>
            <person name="Harris S."/>
            <person name="Eisen J.A."/>
            <person name="Holcombe L.J."/>
            <person name="O'Flynn C."/>
        </authorList>
    </citation>
    <scope>NUCLEOTIDE SEQUENCE [LARGE SCALE GENOMIC DNA]</scope>
    <source>
        <strain evidence="2 3">OH770</strain>
    </source>
</reference>
<accession>A0A3P1SGQ6</accession>
<proteinExistence type="predicted"/>
<feature type="transmembrane region" description="Helical" evidence="1">
    <location>
        <begin position="55"/>
        <end position="76"/>
    </location>
</feature>
<dbReference type="OrthoDB" id="3322395at2"/>
<gene>
    <name evidence="2" type="ORF">EII11_03490</name>
</gene>
<dbReference type="AlphaFoldDB" id="A0A3P1SGQ6"/>
<feature type="transmembrane region" description="Helical" evidence="1">
    <location>
        <begin position="96"/>
        <end position="119"/>
    </location>
</feature>
<keyword evidence="1" id="KW-1133">Transmembrane helix</keyword>
<feature type="transmembrane region" description="Helical" evidence="1">
    <location>
        <begin position="332"/>
        <end position="353"/>
    </location>
</feature>
<evidence type="ECO:0000313" key="2">
    <source>
        <dbReference type="EMBL" id="RRC95925.1"/>
    </source>
</evidence>
<dbReference type="RefSeq" id="WP_124868647.1">
    <property type="nucleotide sequence ID" value="NZ_RQZF01000002.1"/>
</dbReference>
<feature type="transmembrane region" description="Helical" evidence="1">
    <location>
        <begin position="257"/>
        <end position="278"/>
    </location>
</feature>
<protein>
    <submittedName>
        <fullName evidence="2">Uncharacterized protein</fullName>
    </submittedName>
</protein>
<organism evidence="2 3">
    <name type="scientific">Schaalia canis</name>
    <dbReference type="NCBI Taxonomy" id="100469"/>
    <lineage>
        <taxon>Bacteria</taxon>
        <taxon>Bacillati</taxon>
        <taxon>Actinomycetota</taxon>
        <taxon>Actinomycetes</taxon>
        <taxon>Actinomycetales</taxon>
        <taxon>Actinomycetaceae</taxon>
        <taxon>Schaalia</taxon>
    </lineage>
</organism>
<feature type="transmembrane region" description="Helical" evidence="1">
    <location>
        <begin position="382"/>
        <end position="404"/>
    </location>
</feature>
<evidence type="ECO:0000313" key="3">
    <source>
        <dbReference type="Proteomes" id="UP000280444"/>
    </source>
</evidence>
<keyword evidence="3" id="KW-1185">Reference proteome</keyword>
<dbReference type="EMBL" id="RQZF01000002">
    <property type="protein sequence ID" value="RRC95925.1"/>
    <property type="molecule type" value="Genomic_DNA"/>
</dbReference>
<comment type="caution">
    <text evidence="2">The sequence shown here is derived from an EMBL/GenBank/DDBJ whole genome shotgun (WGS) entry which is preliminary data.</text>
</comment>
<name>A0A3P1SGQ6_9ACTO</name>
<sequence>MDPVSDVLRPLWRILRTTAQLWWKHWPALLVISILAWAGHEFFLSLAVFSTRTHALLSFLILPFAPLSALVGYIAILHYTAPSLMDLPSLRKKEGAAAVTSFVGVVSASILPFLALYAAQGTAKADKLVFLRDVFTDHLVADGLLAPEQLNDRYGYSSPLLIIAVVLIAVLIRRIISALKLNDKFPTFRLFSGYLEALWLVSLAGLLNLYTGRITEWFHKRAMVSAVIERSEGLIEWWNTPSLPDFITQPWGDFNGLLTALIITPLATLTVAAAVYGATFDNNPMEFGLTATIEERLDNTPSFLKRGWNMLAQYVADIFATVRKTLAAVRKVMAAGVGPVIMMSLLVAAAGHLRTPLTMAARALVGPQAQTVWYVLRPYTTLFVEALFMAITVPLVAACSASIARARREQLAAERATQEVES</sequence>
<evidence type="ECO:0000256" key="1">
    <source>
        <dbReference type="SAM" id="Phobius"/>
    </source>
</evidence>